<proteinExistence type="predicted"/>
<feature type="region of interest" description="Disordered" evidence="1">
    <location>
        <begin position="81"/>
        <end position="130"/>
    </location>
</feature>
<dbReference type="KEGG" id="pcz:PCL1606_32920"/>
<dbReference type="AlphaFoldDB" id="A0A0D5Y093"/>
<evidence type="ECO:0000313" key="2">
    <source>
        <dbReference type="EMBL" id="AKA24743.1"/>
    </source>
</evidence>
<accession>A0A0D5Y093</accession>
<protein>
    <submittedName>
        <fullName evidence="2">Uncharacterized protein</fullName>
    </submittedName>
</protein>
<dbReference type="PATRIC" id="fig|587753.10.peg.3283"/>
<dbReference type="Proteomes" id="UP000032748">
    <property type="component" value="Chromosome"/>
</dbReference>
<evidence type="ECO:0000256" key="1">
    <source>
        <dbReference type="SAM" id="MobiDB-lite"/>
    </source>
</evidence>
<feature type="region of interest" description="Disordered" evidence="1">
    <location>
        <begin position="1"/>
        <end position="22"/>
    </location>
</feature>
<name>A0A0D5Y093_9PSED</name>
<sequence length="208" mass="23593">MTNPVGAKLARDGVRPGRPRRLHRGQASLLRIVSFVCERSVAAAEPRRGCDRGGRHSGEVLAKPVHAVCQEKQRGVASTFFLPRRPPPERPSRRTRVPRSVMREPGYRPRPNPRAAPSRKRAQSPRKPRCHLRANPCARALEHPRKVLKIKRFLPRFFPLSVTGNCEFLTHGLTHTTLSEQGRGSERHGVMQEPLTSVYTRRKEILHV</sequence>
<feature type="compositionally biased region" description="Basic residues" evidence="1">
    <location>
        <begin position="117"/>
        <end position="130"/>
    </location>
</feature>
<evidence type="ECO:0000313" key="3">
    <source>
        <dbReference type="Proteomes" id="UP000032748"/>
    </source>
</evidence>
<dbReference type="EMBL" id="CP011110">
    <property type="protein sequence ID" value="AKA24743.1"/>
    <property type="molecule type" value="Genomic_DNA"/>
</dbReference>
<organism evidence="2 3">
    <name type="scientific">Pseudomonas chlororaphis</name>
    <dbReference type="NCBI Taxonomy" id="587753"/>
    <lineage>
        <taxon>Bacteria</taxon>
        <taxon>Pseudomonadati</taxon>
        <taxon>Pseudomonadota</taxon>
        <taxon>Gammaproteobacteria</taxon>
        <taxon>Pseudomonadales</taxon>
        <taxon>Pseudomonadaceae</taxon>
        <taxon>Pseudomonas</taxon>
    </lineage>
</organism>
<gene>
    <name evidence="2" type="ORF">PCL1606_32920</name>
</gene>
<reference evidence="2 3" key="1">
    <citation type="journal article" date="2015" name="Mol. Plant Microbe Interact.">
        <title>Comparative Genomic Analysis of Pseudomonas chlororaphis PCL1606 Reveals New Insight into Antifungal Compounds Involved in Biocontrol.</title>
        <authorList>
            <person name="Calderon C.E."/>
            <person name="Ramos C."/>
            <person name="de Vicente A."/>
            <person name="Cazorla F.M."/>
        </authorList>
    </citation>
    <scope>NUCLEOTIDE SEQUENCE [LARGE SCALE GENOMIC DNA]</scope>
    <source>
        <strain evidence="2 3">PCL1606</strain>
    </source>
</reference>